<dbReference type="EMBL" id="BRYA01000583">
    <property type="protein sequence ID" value="GMI24401.1"/>
    <property type="molecule type" value="Genomic_DNA"/>
</dbReference>
<dbReference type="InterPro" id="IPR036380">
    <property type="entry name" value="Isochorismatase-like_sf"/>
</dbReference>
<dbReference type="InterPro" id="IPR052347">
    <property type="entry name" value="Isochorismatase_Nicotinamidase"/>
</dbReference>
<gene>
    <name evidence="3" type="ORF">TrCOL_g4096</name>
</gene>
<dbReference type="Gene3D" id="3.40.50.850">
    <property type="entry name" value="Isochorismatase-like"/>
    <property type="match status" value="1"/>
</dbReference>
<dbReference type="PANTHER" id="PTHR11080">
    <property type="entry name" value="PYRAZINAMIDASE/NICOTINAMIDASE"/>
    <property type="match status" value="1"/>
</dbReference>
<keyword evidence="2" id="KW-0378">Hydrolase</keyword>
<evidence type="ECO:0008006" key="5">
    <source>
        <dbReference type="Google" id="ProtNLM"/>
    </source>
</evidence>
<comment type="caution">
    <text evidence="3">The sequence shown here is derived from an EMBL/GenBank/DDBJ whole genome shotgun (WGS) entry which is preliminary data.</text>
</comment>
<sequence length="261" mass="28487">MTSKKALLLIDPQVDFHPSGSLAIPTASSDASKLSSLLSLHPSPFTKLFITLDSHHLYDIAHPGYWVDSLGNHPSPFTLITHSDVASGKWSTSNPSDQAWGLSYTQSLSTAGNFTLCIWPVHCLVGTVGHTVDATVLAGVNTWLGNNPGCEVRWVQKGLNRSTEMYSCMRAEVEIPGDPATSFNEGLMEELNEYEEIYVGGQARSHCVNFSVRDILPEFKGIVKVLKDGCSDVPGFEEEGKKFLEWVEDNGGEVVECGDVR</sequence>
<reference evidence="4" key="1">
    <citation type="journal article" date="2023" name="Commun. Biol.">
        <title>Genome analysis of Parmales, the sister group of diatoms, reveals the evolutionary specialization of diatoms from phago-mixotrophs to photoautotrophs.</title>
        <authorList>
            <person name="Ban H."/>
            <person name="Sato S."/>
            <person name="Yoshikawa S."/>
            <person name="Yamada K."/>
            <person name="Nakamura Y."/>
            <person name="Ichinomiya M."/>
            <person name="Sato N."/>
            <person name="Blanc-Mathieu R."/>
            <person name="Endo H."/>
            <person name="Kuwata A."/>
            <person name="Ogata H."/>
        </authorList>
    </citation>
    <scope>NUCLEOTIDE SEQUENCE [LARGE SCALE GENOMIC DNA]</scope>
</reference>
<name>A0A9W7FZD3_9STRA</name>
<comment type="similarity">
    <text evidence="1">Belongs to the isochorismatase family.</text>
</comment>
<accession>A0A9W7FZD3</accession>
<proteinExistence type="inferred from homology"/>
<dbReference type="GO" id="GO:0016787">
    <property type="term" value="F:hydrolase activity"/>
    <property type="evidence" value="ECO:0007669"/>
    <property type="project" value="UniProtKB-KW"/>
</dbReference>
<dbReference type="Proteomes" id="UP001165065">
    <property type="component" value="Unassembled WGS sequence"/>
</dbReference>
<dbReference type="SUPFAM" id="SSF52499">
    <property type="entry name" value="Isochorismatase-like hydrolases"/>
    <property type="match status" value="1"/>
</dbReference>
<evidence type="ECO:0000256" key="1">
    <source>
        <dbReference type="ARBA" id="ARBA00006336"/>
    </source>
</evidence>
<dbReference type="OrthoDB" id="1739143at2759"/>
<evidence type="ECO:0000313" key="4">
    <source>
        <dbReference type="Proteomes" id="UP001165065"/>
    </source>
</evidence>
<dbReference type="PANTHER" id="PTHR11080:SF2">
    <property type="entry name" value="LD05707P"/>
    <property type="match status" value="1"/>
</dbReference>
<keyword evidence="4" id="KW-1185">Reference proteome</keyword>
<dbReference type="AlphaFoldDB" id="A0A9W7FZD3"/>
<evidence type="ECO:0000256" key="2">
    <source>
        <dbReference type="ARBA" id="ARBA00022801"/>
    </source>
</evidence>
<protein>
    <recommendedName>
        <fullName evidence="5">Isochorismatase-like domain-containing protein</fullName>
    </recommendedName>
</protein>
<evidence type="ECO:0000313" key="3">
    <source>
        <dbReference type="EMBL" id="GMI24401.1"/>
    </source>
</evidence>
<organism evidence="3 4">
    <name type="scientific">Triparma columacea</name>
    <dbReference type="NCBI Taxonomy" id="722753"/>
    <lineage>
        <taxon>Eukaryota</taxon>
        <taxon>Sar</taxon>
        <taxon>Stramenopiles</taxon>
        <taxon>Ochrophyta</taxon>
        <taxon>Bolidophyceae</taxon>
        <taxon>Parmales</taxon>
        <taxon>Triparmaceae</taxon>
        <taxon>Triparma</taxon>
    </lineage>
</organism>